<dbReference type="PROSITE" id="PS50977">
    <property type="entry name" value="HTH_TETR_2"/>
    <property type="match status" value="1"/>
</dbReference>
<protein>
    <submittedName>
        <fullName evidence="4">Transcriptional regulator, TetR family</fullName>
    </submittedName>
</protein>
<dbReference type="PRINTS" id="PR00455">
    <property type="entry name" value="HTHTETR"/>
</dbReference>
<evidence type="ECO:0000313" key="4">
    <source>
        <dbReference type="EMBL" id="SFS10437.1"/>
    </source>
</evidence>
<feature type="DNA-binding region" description="H-T-H motif" evidence="2">
    <location>
        <begin position="53"/>
        <end position="72"/>
    </location>
</feature>
<evidence type="ECO:0000313" key="5">
    <source>
        <dbReference type="Proteomes" id="UP000198824"/>
    </source>
</evidence>
<evidence type="ECO:0000256" key="2">
    <source>
        <dbReference type="PROSITE-ProRule" id="PRU00335"/>
    </source>
</evidence>
<name>A0A1I6M3X6_9SPHN</name>
<dbReference type="SUPFAM" id="SSF46689">
    <property type="entry name" value="Homeodomain-like"/>
    <property type="match status" value="1"/>
</dbReference>
<gene>
    <name evidence="4" type="ORF">SAMN05192580_3417</name>
</gene>
<keyword evidence="1 2" id="KW-0238">DNA-binding</keyword>
<dbReference type="AlphaFoldDB" id="A0A1I6M3X6"/>
<dbReference type="EMBL" id="FOZG01000003">
    <property type="protein sequence ID" value="SFS10437.1"/>
    <property type="molecule type" value="Genomic_DNA"/>
</dbReference>
<dbReference type="Gene3D" id="1.10.357.10">
    <property type="entry name" value="Tetracycline Repressor, domain 2"/>
    <property type="match status" value="1"/>
</dbReference>
<dbReference type="Proteomes" id="UP000198824">
    <property type="component" value="Unassembled WGS sequence"/>
</dbReference>
<dbReference type="InterPro" id="IPR001647">
    <property type="entry name" value="HTH_TetR"/>
</dbReference>
<dbReference type="Pfam" id="PF00440">
    <property type="entry name" value="TetR_N"/>
    <property type="match status" value="1"/>
</dbReference>
<accession>A0A1I6M3X6</accession>
<dbReference type="GO" id="GO:0003700">
    <property type="term" value="F:DNA-binding transcription factor activity"/>
    <property type="evidence" value="ECO:0007669"/>
    <property type="project" value="TreeGrafter"/>
</dbReference>
<evidence type="ECO:0000256" key="1">
    <source>
        <dbReference type="ARBA" id="ARBA00023125"/>
    </source>
</evidence>
<feature type="domain" description="HTH tetR-type" evidence="3">
    <location>
        <begin position="30"/>
        <end position="90"/>
    </location>
</feature>
<dbReference type="InterPro" id="IPR050109">
    <property type="entry name" value="HTH-type_TetR-like_transc_reg"/>
</dbReference>
<dbReference type="RefSeq" id="WP_093316317.1">
    <property type="nucleotide sequence ID" value="NZ_FOZG01000003.1"/>
</dbReference>
<dbReference type="InterPro" id="IPR009057">
    <property type="entry name" value="Homeodomain-like_sf"/>
</dbReference>
<dbReference type="GO" id="GO:0000976">
    <property type="term" value="F:transcription cis-regulatory region binding"/>
    <property type="evidence" value="ECO:0007669"/>
    <property type="project" value="TreeGrafter"/>
</dbReference>
<sequence>MNAAIRTALSELEPAGMATPDAGLQQRKSAETRVTILDAAVDCLARVGYARTTTQLIAKVANVSRGAMLHHYSTKQELIASVIDYAFYRHLEQFITSVRELPEVERMRDNAGILIDWRLYQSREYSAYLELTVAARTDEELRATFVPKARRHDRAWREELERVFPEWADDPALLSRSRRLVQTVMSGMVLNRDVWADIDMERALLAFLSSALLKVREGTLDWPDGDDLDLPVTA</sequence>
<dbReference type="OrthoDB" id="9816296at2"/>
<reference evidence="4 5" key="1">
    <citation type="submission" date="2016-10" db="EMBL/GenBank/DDBJ databases">
        <authorList>
            <person name="de Groot N.N."/>
        </authorList>
    </citation>
    <scope>NUCLEOTIDE SEQUENCE [LARGE SCALE GENOMIC DNA]</scope>
    <source>
        <strain evidence="4 5">S5-249</strain>
    </source>
</reference>
<organism evidence="4 5">
    <name type="scientific">Sphingomonas jatrophae</name>
    <dbReference type="NCBI Taxonomy" id="1166337"/>
    <lineage>
        <taxon>Bacteria</taxon>
        <taxon>Pseudomonadati</taxon>
        <taxon>Pseudomonadota</taxon>
        <taxon>Alphaproteobacteria</taxon>
        <taxon>Sphingomonadales</taxon>
        <taxon>Sphingomonadaceae</taxon>
        <taxon>Sphingomonas</taxon>
    </lineage>
</organism>
<proteinExistence type="predicted"/>
<dbReference type="STRING" id="1166337.SAMN05192580_3417"/>
<dbReference type="PANTHER" id="PTHR30055:SF226">
    <property type="entry name" value="HTH-TYPE TRANSCRIPTIONAL REGULATOR PKSA"/>
    <property type="match status" value="1"/>
</dbReference>
<evidence type="ECO:0000259" key="3">
    <source>
        <dbReference type="PROSITE" id="PS50977"/>
    </source>
</evidence>
<keyword evidence="5" id="KW-1185">Reference proteome</keyword>
<dbReference type="PANTHER" id="PTHR30055">
    <property type="entry name" value="HTH-TYPE TRANSCRIPTIONAL REGULATOR RUTR"/>
    <property type="match status" value="1"/>
</dbReference>